<reference evidence="3" key="1">
    <citation type="submission" date="2020-10" db="EMBL/GenBank/DDBJ databases">
        <authorList>
            <person name="Gilroy R."/>
        </authorList>
    </citation>
    <scope>NUCLEOTIDE SEQUENCE</scope>
    <source>
        <strain evidence="3">CHK180-2868</strain>
    </source>
</reference>
<proteinExistence type="predicted"/>
<dbReference type="AlphaFoldDB" id="A0A9D1D626"/>
<feature type="transmembrane region" description="Helical" evidence="1">
    <location>
        <begin position="95"/>
        <end position="126"/>
    </location>
</feature>
<keyword evidence="1" id="KW-0472">Membrane</keyword>
<accession>A0A9D1D626</accession>
<dbReference type="Proteomes" id="UP000824250">
    <property type="component" value="Unassembled WGS sequence"/>
</dbReference>
<feature type="transmembrane region" description="Helical" evidence="1">
    <location>
        <begin position="230"/>
        <end position="249"/>
    </location>
</feature>
<feature type="transmembrane region" description="Helical" evidence="1">
    <location>
        <begin position="255"/>
        <end position="279"/>
    </location>
</feature>
<dbReference type="InterPro" id="IPR009827">
    <property type="entry name" value="MatC_N"/>
</dbReference>
<feature type="transmembrane region" description="Helical" evidence="1">
    <location>
        <begin position="410"/>
        <end position="436"/>
    </location>
</feature>
<feature type="domain" description="Dicarboxylate carrier MatC N-terminal" evidence="2">
    <location>
        <begin position="2"/>
        <end position="148"/>
    </location>
</feature>
<evidence type="ECO:0000313" key="3">
    <source>
        <dbReference type="EMBL" id="HIR05938.1"/>
    </source>
</evidence>
<evidence type="ECO:0000313" key="4">
    <source>
        <dbReference type="Proteomes" id="UP000824250"/>
    </source>
</evidence>
<feature type="transmembrane region" description="Helical" evidence="1">
    <location>
        <begin position="138"/>
        <end position="163"/>
    </location>
</feature>
<evidence type="ECO:0000256" key="1">
    <source>
        <dbReference type="SAM" id="Phobius"/>
    </source>
</evidence>
<evidence type="ECO:0000259" key="2">
    <source>
        <dbReference type="Pfam" id="PF07158"/>
    </source>
</evidence>
<reference evidence="3" key="2">
    <citation type="journal article" date="2021" name="PeerJ">
        <title>Extensive microbial diversity within the chicken gut microbiome revealed by metagenomics and culture.</title>
        <authorList>
            <person name="Gilroy R."/>
            <person name="Ravi A."/>
            <person name="Getino M."/>
            <person name="Pursley I."/>
            <person name="Horton D.L."/>
            <person name="Alikhan N.F."/>
            <person name="Baker D."/>
            <person name="Gharbi K."/>
            <person name="Hall N."/>
            <person name="Watson M."/>
            <person name="Adriaenssens E.M."/>
            <person name="Foster-Nyarko E."/>
            <person name="Jarju S."/>
            <person name="Secka A."/>
            <person name="Antonio M."/>
            <person name="Oren A."/>
            <person name="Chaudhuri R.R."/>
            <person name="La Ragione R."/>
            <person name="Hildebrand F."/>
            <person name="Pallen M.J."/>
        </authorList>
    </citation>
    <scope>NUCLEOTIDE SEQUENCE</scope>
    <source>
        <strain evidence="3">CHK180-2868</strain>
    </source>
</reference>
<feature type="transmembrane region" description="Helical" evidence="1">
    <location>
        <begin position="291"/>
        <end position="310"/>
    </location>
</feature>
<dbReference type="EMBL" id="DVGC01000045">
    <property type="protein sequence ID" value="HIR05938.1"/>
    <property type="molecule type" value="Genomic_DNA"/>
</dbReference>
<comment type="caution">
    <text evidence="3">The sequence shown here is derived from an EMBL/GenBank/DDBJ whole genome shotgun (WGS) entry which is preliminary data.</text>
</comment>
<keyword evidence="1" id="KW-0812">Transmembrane</keyword>
<feature type="transmembrane region" description="Helical" evidence="1">
    <location>
        <begin position="183"/>
        <end position="204"/>
    </location>
</feature>
<protein>
    <submittedName>
        <fullName evidence="3">SLC13 family permease</fullName>
    </submittedName>
</protein>
<keyword evidence="1" id="KW-1133">Transmembrane helix</keyword>
<feature type="transmembrane region" description="Helical" evidence="1">
    <location>
        <begin position="330"/>
        <end position="357"/>
    </location>
</feature>
<gene>
    <name evidence="3" type="ORF">IAB28_08245</name>
</gene>
<organism evidence="3 4">
    <name type="scientific">Candidatus Copromonas faecavium</name>
    <name type="common">nom. illeg.</name>
    <dbReference type="NCBI Taxonomy" id="2840740"/>
    <lineage>
        <taxon>Bacteria</taxon>
        <taxon>Bacillati</taxon>
        <taxon>Bacillota</taxon>
        <taxon>Clostridia</taxon>
        <taxon>Lachnospirales</taxon>
        <taxon>Lachnospiraceae</taxon>
        <taxon>Candidatus Copromonas (nom. illeg.)</taxon>
    </lineage>
</organism>
<dbReference type="Pfam" id="PF07158">
    <property type="entry name" value="MatC_N"/>
    <property type="match status" value="1"/>
</dbReference>
<feature type="transmembrane region" description="Helical" evidence="1">
    <location>
        <begin position="27"/>
        <end position="44"/>
    </location>
</feature>
<feature type="transmembrane region" description="Helical" evidence="1">
    <location>
        <begin position="56"/>
        <end position="75"/>
    </location>
</feature>
<sequence length="437" mass="46081">MISVILVASIALAVVLGYKTNINTGFFCIAFAFLIGCFGLGISTKSLIGFWPTSTMFVILSVSLFYNFAAVNGTLEKLSSSLLYACRSFPGLLPFALFFVAVVLSVMGAAYFTVLAFLAPITLVICDEARMDKLTGAVAINCGALAGGNFPTAALGVVFRGLMDTAYEANPSLEAVDSFSAELKIFGFAIVFSIILIAVFRYGFKENRNIGKGITFKKPEPFDEKQKKTLTLMLLMMAVVLVFPLLNMILPGNSFISAISSKVDVGLVAICFTVIALLMNLAPQKEVIARVPWNTIIMIAGAGMLIAVAVEAGTIEALSAWIGSNVPVALVPIAFSLVAAFMSFFSSTTGVVTPALFPLIPALAQSTGLDATVLFACTVLGAQSSAISPFSSGGSLILGSCGKEEERNSLFNRLLFVAVPISVICSAVYNVVVAMVL</sequence>
<name>A0A9D1D626_9FIRM</name>